<proteinExistence type="predicted"/>
<reference evidence="1 2" key="2">
    <citation type="submission" date="2009-02" db="EMBL/GenBank/DDBJ databases">
        <title>Draft genome sequence of Holdemania filiformis DSM 12042.</title>
        <authorList>
            <person name="Sudarsanam P."/>
            <person name="Ley R."/>
            <person name="Guruge J."/>
            <person name="Turnbaugh P.J."/>
            <person name="Mahowald M."/>
            <person name="Liep D."/>
            <person name="Gordon J."/>
        </authorList>
    </citation>
    <scope>NUCLEOTIDE SEQUENCE [LARGE SCALE GENOMIC DNA]</scope>
    <source>
        <strain evidence="1 2">DSM 12042</strain>
    </source>
</reference>
<reference evidence="1 2" key="1">
    <citation type="submission" date="2008-12" db="EMBL/GenBank/DDBJ databases">
        <authorList>
            <person name="Fulton L."/>
            <person name="Clifton S."/>
            <person name="Fulton B."/>
            <person name="Xu J."/>
            <person name="Minx P."/>
            <person name="Pepin K.H."/>
            <person name="Johnson M."/>
            <person name="Bhonagiri V."/>
            <person name="Nash W.E."/>
            <person name="Mardis E.R."/>
            <person name="Wilson R.K."/>
        </authorList>
    </citation>
    <scope>NUCLEOTIDE SEQUENCE [LARGE SCALE GENOMIC DNA]</scope>
    <source>
        <strain evidence="1 2">DSM 12042</strain>
    </source>
</reference>
<dbReference type="AlphaFoldDB" id="B9Y4T7"/>
<evidence type="ECO:0000313" key="1">
    <source>
        <dbReference type="EMBL" id="EEF69010.1"/>
    </source>
</evidence>
<name>B9Y4T7_9FIRM</name>
<evidence type="ECO:0000313" key="2">
    <source>
        <dbReference type="Proteomes" id="UP000005950"/>
    </source>
</evidence>
<accession>B9Y4T7</accession>
<dbReference type="HOGENOM" id="CLU_2682798_0_0_9"/>
<organism evidence="1 2">
    <name type="scientific">Holdemania filiformis DSM 12042</name>
    <dbReference type="NCBI Taxonomy" id="545696"/>
    <lineage>
        <taxon>Bacteria</taxon>
        <taxon>Bacillati</taxon>
        <taxon>Bacillota</taxon>
        <taxon>Erysipelotrichia</taxon>
        <taxon>Erysipelotrichales</taxon>
        <taxon>Erysipelotrichaceae</taxon>
        <taxon>Holdemania</taxon>
    </lineage>
</organism>
<dbReference type="Proteomes" id="UP000005950">
    <property type="component" value="Unassembled WGS sequence"/>
</dbReference>
<gene>
    <name evidence="1" type="ORF">HOLDEFILI_00818</name>
</gene>
<comment type="caution">
    <text evidence="1">The sequence shown here is derived from an EMBL/GenBank/DDBJ whole genome shotgun (WGS) entry which is preliminary data.</text>
</comment>
<protein>
    <submittedName>
        <fullName evidence="1">Uncharacterized protein</fullName>
    </submittedName>
</protein>
<dbReference type="EMBL" id="ACCF01000053">
    <property type="protein sequence ID" value="EEF69010.1"/>
    <property type="molecule type" value="Genomic_DNA"/>
</dbReference>
<sequence length="74" mass="8353">MDAKEFKPSRPLETLTLSWQYQDDYLVFQIISATSESCLPTAWLVTGNSGNIEALRHVSDAQDFTDDQGDRKNS</sequence>